<dbReference type="Gene3D" id="2.60.120.200">
    <property type="match status" value="2"/>
</dbReference>
<evidence type="ECO:0000259" key="1">
    <source>
        <dbReference type="PROSITE" id="PS50060"/>
    </source>
</evidence>
<dbReference type="Proteomes" id="UP001497623">
    <property type="component" value="Unassembled WGS sequence"/>
</dbReference>
<accession>A0AAV2SRK8</accession>
<comment type="caution">
    <text evidence="2">The sequence shown here is derived from an EMBL/GenBank/DDBJ whole genome shotgun (WGS) entry which is preliminary data.</text>
</comment>
<dbReference type="InterPro" id="IPR051560">
    <property type="entry name" value="MAM_domain-containing"/>
</dbReference>
<dbReference type="PANTHER" id="PTHR23282:SF101">
    <property type="entry name" value="MAM DOMAIN-CONTAINING PROTEIN"/>
    <property type="match status" value="1"/>
</dbReference>
<proteinExistence type="predicted"/>
<dbReference type="EMBL" id="CAXKWB010105083">
    <property type="protein sequence ID" value="CAL4227923.1"/>
    <property type="molecule type" value="Genomic_DNA"/>
</dbReference>
<dbReference type="SMART" id="SM00137">
    <property type="entry name" value="MAM"/>
    <property type="match status" value="1"/>
</dbReference>
<dbReference type="AlphaFoldDB" id="A0AAV2SRK8"/>
<dbReference type="PANTHER" id="PTHR23282">
    <property type="entry name" value="APICAL ENDOSOMAL GLYCOPROTEIN PRECURSOR"/>
    <property type="match status" value="1"/>
</dbReference>
<dbReference type="Pfam" id="PF00629">
    <property type="entry name" value="MAM"/>
    <property type="match status" value="2"/>
</dbReference>
<dbReference type="InterPro" id="IPR013320">
    <property type="entry name" value="ConA-like_dom_sf"/>
</dbReference>
<dbReference type="SUPFAM" id="SSF49899">
    <property type="entry name" value="Concanavalin A-like lectins/glucanases"/>
    <property type="match status" value="2"/>
</dbReference>
<sequence length="350" mass="38682">LPGQFKYQCDLEESFLCGWQNVAPDFNWIWVAGNEGEIGVDHSYDTGKGHYLQISSNQPNSLPNNQGIMRIPTYRNLNEAAYCFQLYYVRWGGTAIKIQAVIKGEVEDLTELHGADVTEWQLLQQTYNNFVQGQNVTFRIVGIMGNTDGVDGSSVATIDDFSLATGSCPEAGSCSFENSHWCTWHSDPSDPLQWHISDGRETHVHGPDHDHTRNDSSGGYLVLEDYNVHTGEVAALISELIDYGVEGFCFQFWFSVHGDPQAKLKVSTQDSSKKSVLWKLTGDNDPEWTFGQVPMSLSDEGQFEIVIEAIPGDNENGWIAIDDLYLSEAWGGCSIDPPGATPSPLATTTA</sequence>
<feature type="non-terminal residue" evidence="2">
    <location>
        <position position="350"/>
    </location>
</feature>
<organism evidence="2 3">
    <name type="scientific">Meganyctiphanes norvegica</name>
    <name type="common">Northern krill</name>
    <name type="synonym">Thysanopoda norvegica</name>
    <dbReference type="NCBI Taxonomy" id="48144"/>
    <lineage>
        <taxon>Eukaryota</taxon>
        <taxon>Metazoa</taxon>
        <taxon>Ecdysozoa</taxon>
        <taxon>Arthropoda</taxon>
        <taxon>Crustacea</taxon>
        <taxon>Multicrustacea</taxon>
        <taxon>Malacostraca</taxon>
        <taxon>Eumalacostraca</taxon>
        <taxon>Eucarida</taxon>
        <taxon>Euphausiacea</taxon>
        <taxon>Euphausiidae</taxon>
        <taxon>Meganyctiphanes</taxon>
    </lineage>
</organism>
<dbReference type="PROSITE" id="PS50060">
    <property type="entry name" value="MAM_2"/>
    <property type="match status" value="2"/>
</dbReference>
<dbReference type="GO" id="GO:0016020">
    <property type="term" value="C:membrane"/>
    <property type="evidence" value="ECO:0007669"/>
    <property type="project" value="InterPro"/>
</dbReference>
<reference evidence="2 3" key="1">
    <citation type="submission" date="2024-05" db="EMBL/GenBank/DDBJ databases">
        <authorList>
            <person name="Wallberg A."/>
        </authorList>
    </citation>
    <scope>NUCLEOTIDE SEQUENCE [LARGE SCALE GENOMIC DNA]</scope>
</reference>
<evidence type="ECO:0000313" key="2">
    <source>
        <dbReference type="EMBL" id="CAL4227923.1"/>
    </source>
</evidence>
<evidence type="ECO:0000313" key="3">
    <source>
        <dbReference type="Proteomes" id="UP001497623"/>
    </source>
</evidence>
<feature type="non-terminal residue" evidence="2">
    <location>
        <position position="1"/>
    </location>
</feature>
<feature type="domain" description="MAM" evidence="1">
    <location>
        <begin position="7"/>
        <end position="170"/>
    </location>
</feature>
<dbReference type="CDD" id="cd06263">
    <property type="entry name" value="MAM"/>
    <property type="match status" value="1"/>
</dbReference>
<dbReference type="InterPro" id="IPR000998">
    <property type="entry name" value="MAM_dom"/>
</dbReference>
<gene>
    <name evidence="2" type="ORF">MNOR_LOCUS39568</name>
</gene>
<name>A0AAV2SRK8_MEGNR</name>
<keyword evidence="3" id="KW-1185">Reference proteome</keyword>
<feature type="domain" description="MAM" evidence="1">
    <location>
        <begin position="172"/>
        <end position="335"/>
    </location>
</feature>
<protein>
    <recommendedName>
        <fullName evidence="1">MAM domain-containing protein</fullName>
    </recommendedName>
</protein>